<dbReference type="PIRSF" id="PIRSF002155">
    <property type="entry name" value="Ribosomal_L1"/>
    <property type="match status" value="1"/>
</dbReference>
<dbReference type="Gene3D" id="3.40.50.790">
    <property type="match status" value="1"/>
</dbReference>
<evidence type="ECO:0000256" key="3">
    <source>
        <dbReference type="ARBA" id="ARBA00023274"/>
    </source>
</evidence>
<dbReference type="Pfam" id="PF00687">
    <property type="entry name" value="Ribosomal_L1"/>
    <property type="match status" value="1"/>
</dbReference>
<dbReference type="FunFam" id="3.40.50.790:FF:000001">
    <property type="entry name" value="50S ribosomal protein L1"/>
    <property type="match status" value="1"/>
</dbReference>
<keyword evidence="3" id="KW-0687">Ribonucleoprotein</keyword>
<dbReference type="GO" id="GO:0006412">
    <property type="term" value="P:translation"/>
    <property type="evidence" value="ECO:0007669"/>
    <property type="project" value="InterPro"/>
</dbReference>
<keyword evidence="5" id="KW-1185">Reference proteome</keyword>
<dbReference type="Gene3D" id="3.30.190.20">
    <property type="match status" value="1"/>
</dbReference>
<dbReference type="InterPro" id="IPR002143">
    <property type="entry name" value="Ribosomal_uL1"/>
</dbReference>
<protein>
    <submittedName>
        <fullName evidence="4">Ribosomal protein L1</fullName>
    </submittedName>
</protein>
<evidence type="ECO:0000256" key="1">
    <source>
        <dbReference type="ARBA" id="ARBA00010531"/>
    </source>
</evidence>
<gene>
    <name evidence="4" type="ORF">BXZ70DRAFT_940656</name>
</gene>
<accession>A0A8K0XNY8</accession>
<dbReference type="InterPro" id="IPR023674">
    <property type="entry name" value="Ribosomal_uL1-like"/>
</dbReference>
<dbReference type="InterPro" id="IPR028364">
    <property type="entry name" value="Ribosomal_uL1/biogenesis"/>
</dbReference>
<dbReference type="SUPFAM" id="SSF56808">
    <property type="entry name" value="Ribosomal protein L1"/>
    <property type="match status" value="1"/>
</dbReference>
<dbReference type="PANTHER" id="PTHR36427:SF3">
    <property type="entry name" value="LARGE RIBOSOMAL SUBUNIT PROTEIN UL1M"/>
    <property type="match status" value="1"/>
</dbReference>
<dbReference type="GO" id="GO:0005762">
    <property type="term" value="C:mitochondrial large ribosomal subunit"/>
    <property type="evidence" value="ECO:0007669"/>
    <property type="project" value="TreeGrafter"/>
</dbReference>
<evidence type="ECO:0000313" key="4">
    <source>
        <dbReference type="EMBL" id="KAH8099691.1"/>
    </source>
</evidence>
<dbReference type="OrthoDB" id="1747252at2759"/>
<proteinExistence type="inferred from homology"/>
<comment type="similarity">
    <text evidence="1">Belongs to the universal ribosomal protein uL1 family.</text>
</comment>
<reference evidence="4" key="1">
    <citation type="journal article" date="2021" name="New Phytol.">
        <title>Evolutionary innovations through gain and loss of genes in the ectomycorrhizal Boletales.</title>
        <authorList>
            <person name="Wu G."/>
            <person name="Miyauchi S."/>
            <person name="Morin E."/>
            <person name="Kuo A."/>
            <person name="Drula E."/>
            <person name="Varga T."/>
            <person name="Kohler A."/>
            <person name="Feng B."/>
            <person name="Cao Y."/>
            <person name="Lipzen A."/>
            <person name="Daum C."/>
            <person name="Hundley H."/>
            <person name="Pangilinan J."/>
            <person name="Johnson J."/>
            <person name="Barry K."/>
            <person name="LaButti K."/>
            <person name="Ng V."/>
            <person name="Ahrendt S."/>
            <person name="Min B."/>
            <person name="Choi I.G."/>
            <person name="Park H."/>
            <person name="Plett J.M."/>
            <person name="Magnuson J."/>
            <person name="Spatafora J.W."/>
            <person name="Nagy L.G."/>
            <person name="Henrissat B."/>
            <person name="Grigoriev I.V."/>
            <person name="Yang Z.L."/>
            <person name="Xu J."/>
            <person name="Martin F.M."/>
        </authorList>
    </citation>
    <scope>NUCLEOTIDE SEQUENCE</scope>
    <source>
        <strain evidence="4">KKN 215</strain>
    </source>
</reference>
<dbReference type="CDD" id="cd00403">
    <property type="entry name" value="Ribosomal_L1"/>
    <property type="match status" value="1"/>
</dbReference>
<dbReference type="GO" id="GO:0003735">
    <property type="term" value="F:structural constituent of ribosome"/>
    <property type="evidence" value="ECO:0007669"/>
    <property type="project" value="InterPro"/>
</dbReference>
<dbReference type="Proteomes" id="UP000813824">
    <property type="component" value="Unassembled WGS sequence"/>
</dbReference>
<comment type="caution">
    <text evidence="4">The sequence shown here is derived from an EMBL/GenBank/DDBJ whole genome shotgun (WGS) entry which is preliminary data.</text>
</comment>
<keyword evidence="2 4" id="KW-0689">Ribosomal protein</keyword>
<sequence length="290" mass="31459">MLLNLLSQCRSCQSLVGGSSLSTRLFHSGQPVLARQTVRKVPELSKKQLAAKARKRALKAKKSVYDSEKMTLADAVAVLRAVEVTSPNATYELVIKTAMSKGSAIPKGRYALPREPKSRSKDRILVFAEGRQAEEAKKAGADIVGGPELVDGVVSGRHQATLFLCTPALIRNITPKLGRVLGLRGLMPSERRGTVTEDIAAYIRRLKGTSEWKGDKAGTIRAPIAKLHYPVEDVVKNVRYFLNVVKKATGNIRDPQAEKESKNAAPKPVNAIAKVMLSSPRGPGIQVSDF</sequence>
<dbReference type="GO" id="GO:0003723">
    <property type="term" value="F:RNA binding"/>
    <property type="evidence" value="ECO:0007669"/>
    <property type="project" value="InterPro"/>
</dbReference>
<dbReference type="EMBL" id="JAEVFJ010000018">
    <property type="protein sequence ID" value="KAH8099691.1"/>
    <property type="molecule type" value="Genomic_DNA"/>
</dbReference>
<dbReference type="PANTHER" id="PTHR36427">
    <property type="entry name" value="54S RIBOSOMAL PROTEIN L1, MITOCHONDRIAL"/>
    <property type="match status" value="1"/>
</dbReference>
<evidence type="ECO:0000313" key="5">
    <source>
        <dbReference type="Proteomes" id="UP000813824"/>
    </source>
</evidence>
<dbReference type="InterPro" id="IPR016095">
    <property type="entry name" value="Ribosomal_uL1_3-a/b-sand"/>
</dbReference>
<organism evidence="4 5">
    <name type="scientific">Cristinia sonorae</name>
    <dbReference type="NCBI Taxonomy" id="1940300"/>
    <lineage>
        <taxon>Eukaryota</taxon>
        <taxon>Fungi</taxon>
        <taxon>Dikarya</taxon>
        <taxon>Basidiomycota</taxon>
        <taxon>Agaricomycotina</taxon>
        <taxon>Agaricomycetes</taxon>
        <taxon>Agaricomycetidae</taxon>
        <taxon>Agaricales</taxon>
        <taxon>Pleurotineae</taxon>
        <taxon>Stephanosporaceae</taxon>
        <taxon>Cristinia</taxon>
    </lineage>
</organism>
<name>A0A8K0XNY8_9AGAR</name>
<evidence type="ECO:0000256" key="2">
    <source>
        <dbReference type="ARBA" id="ARBA00022980"/>
    </source>
</evidence>
<dbReference type="AlphaFoldDB" id="A0A8K0XNY8"/>